<dbReference type="InterPro" id="IPR002401">
    <property type="entry name" value="Cyt_P450_E_grp-I"/>
</dbReference>
<evidence type="ECO:0000256" key="2">
    <source>
        <dbReference type="PIRSR" id="PIRSR602401-1"/>
    </source>
</evidence>
<comment type="similarity">
    <text evidence="3">Belongs to the cytochrome P450 family.</text>
</comment>
<keyword evidence="2 3" id="KW-0408">Iron</keyword>
<dbReference type="GO" id="GO:0016705">
    <property type="term" value="F:oxidoreductase activity, acting on paired donors, with incorporation or reduction of molecular oxygen"/>
    <property type="evidence" value="ECO:0007669"/>
    <property type="project" value="InterPro"/>
</dbReference>
<comment type="cofactor">
    <cofactor evidence="2">
        <name>heme</name>
        <dbReference type="ChEBI" id="CHEBI:30413"/>
    </cofactor>
</comment>
<evidence type="ECO:0000313" key="4">
    <source>
        <dbReference type="EMBL" id="KAJ0200651.1"/>
    </source>
</evidence>
<dbReference type="OrthoDB" id="2789670at2759"/>
<dbReference type="InterPro" id="IPR036396">
    <property type="entry name" value="Cyt_P450_sf"/>
</dbReference>
<dbReference type="Proteomes" id="UP000235145">
    <property type="component" value="Unassembled WGS sequence"/>
</dbReference>
<keyword evidence="5" id="KW-1185">Reference proteome</keyword>
<dbReference type="GO" id="GO:0004497">
    <property type="term" value="F:monooxygenase activity"/>
    <property type="evidence" value="ECO:0007669"/>
    <property type="project" value="UniProtKB-KW"/>
</dbReference>
<feature type="binding site" description="axial binding residue" evidence="2">
    <location>
        <position position="469"/>
    </location>
    <ligand>
        <name>heme</name>
        <dbReference type="ChEBI" id="CHEBI:30413"/>
    </ligand>
    <ligandPart>
        <name>Fe</name>
        <dbReference type="ChEBI" id="CHEBI:18248"/>
    </ligandPart>
</feature>
<evidence type="ECO:0000256" key="1">
    <source>
        <dbReference type="ARBA" id="ARBA00023002"/>
    </source>
</evidence>
<dbReference type="InterPro" id="IPR017972">
    <property type="entry name" value="Cyt_P450_CS"/>
</dbReference>
<keyword evidence="1 3" id="KW-0560">Oxidoreductase</keyword>
<keyword evidence="3" id="KW-0503">Monooxygenase</keyword>
<evidence type="ECO:0008006" key="6">
    <source>
        <dbReference type="Google" id="ProtNLM"/>
    </source>
</evidence>
<dbReference type="Pfam" id="PF00067">
    <property type="entry name" value="p450"/>
    <property type="match status" value="1"/>
</dbReference>
<dbReference type="SUPFAM" id="SSF48264">
    <property type="entry name" value="Cytochrome P450"/>
    <property type="match status" value="1"/>
</dbReference>
<dbReference type="Gramene" id="rna-gnl|WGS:NBSK|LSAT_6X51200_mrna">
    <property type="protein sequence ID" value="cds-PLY67499.1"/>
    <property type="gene ID" value="gene-LSAT_6X51200"/>
</dbReference>
<dbReference type="CDD" id="cd11073">
    <property type="entry name" value="CYP76-like"/>
    <property type="match status" value="1"/>
</dbReference>
<protein>
    <recommendedName>
        <fullName evidence="6">Cytochrome P450</fullName>
    </recommendedName>
</protein>
<comment type="caution">
    <text evidence="4">The sequence shown here is derived from an EMBL/GenBank/DDBJ whole genome shotgun (WGS) entry which is preliminary data.</text>
</comment>
<dbReference type="GO" id="GO:0020037">
    <property type="term" value="F:heme binding"/>
    <property type="evidence" value="ECO:0007669"/>
    <property type="project" value="InterPro"/>
</dbReference>
<dbReference type="InterPro" id="IPR001128">
    <property type="entry name" value="Cyt_P450"/>
</dbReference>
<proteinExistence type="inferred from homology"/>
<dbReference type="PRINTS" id="PR00385">
    <property type="entry name" value="P450"/>
</dbReference>
<reference evidence="4 5" key="1">
    <citation type="journal article" date="2017" name="Nat. Commun.">
        <title>Genome assembly with in vitro proximity ligation data and whole-genome triplication in lettuce.</title>
        <authorList>
            <person name="Reyes-Chin-Wo S."/>
            <person name="Wang Z."/>
            <person name="Yang X."/>
            <person name="Kozik A."/>
            <person name="Arikit S."/>
            <person name="Song C."/>
            <person name="Xia L."/>
            <person name="Froenicke L."/>
            <person name="Lavelle D.O."/>
            <person name="Truco M.J."/>
            <person name="Xia R."/>
            <person name="Zhu S."/>
            <person name="Xu C."/>
            <person name="Xu H."/>
            <person name="Xu X."/>
            <person name="Cox K."/>
            <person name="Korf I."/>
            <person name="Meyers B.C."/>
            <person name="Michelmore R.W."/>
        </authorList>
    </citation>
    <scope>NUCLEOTIDE SEQUENCE [LARGE SCALE GENOMIC DNA]</scope>
    <source>
        <strain evidence="5">cv. Salinas</strain>
        <tissue evidence="4">Seedlings</tissue>
    </source>
</reference>
<dbReference type="AlphaFoldDB" id="A0A9R1V9H2"/>
<dbReference type="GO" id="GO:0005506">
    <property type="term" value="F:iron ion binding"/>
    <property type="evidence" value="ECO:0007669"/>
    <property type="project" value="InterPro"/>
</dbReference>
<dbReference type="PROSITE" id="PS00086">
    <property type="entry name" value="CYTOCHROME_P450"/>
    <property type="match status" value="1"/>
</dbReference>
<name>A0A9R1V9H2_LACSA</name>
<keyword evidence="2 3" id="KW-0349">Heme</keyword>
<dbReference type="EMBL" id="NBSK02000006">
    <property type="protein sequence ID" value="KAJ0200651.1"/>
    <property type="molecule type" value="Genomic_DNA"/>
</dbReference>
<dbReference type="PANTHER" id="PTHR47951">
    <property type="entry name" value="OS08G0547900 PROTEIN"/>
    <property type="match status" value="1"/>
</dbReference>
<dbReference type="FunFam" id="1.10.630.10:FF:000207">
    <property type="entry name" value="Putative cytochrome P450 superfamily protein"/>
    <property type="match status" value="1"/>
</dbReference>
<keyword evidence="2 3" id="KW-0479">Metal-binding</keyword>
<sequence>MAQQINNEGSWWWEVMSGNKDQLTQLAVATISATILAILWHILKSLSSSHGAPPLPPGPRSLPIVGNLPILGVDMHKQFSNLAHIYGPIFKFHLGSKLHVVINSPEIAKVVVREQDDIFANRNPSIAAFTMSFGARDVIWSDNNSDWRNLRKLFVHEVLSNKNLEACRYFRRDEVRKTIKNIYSKIGTKVDISGIAFLTEVNVLTSMVWENTSDPNAKGSHFVAELKKIVSNVVKLMEQPNISDIFPSVAWLDLQGVLRKTKRLLHQVDQIFTSIIDDRIKLNSRKPKDAVGHEGKKDFLQILLELMDHNDATSISITQIKALLLDIMVAGTETTTTLIEWAMAEIMQNHDIMKRIQKELADVVGLDNIVEESHLPKLQYLDATIKETFRLHPVVPLILPRSPSQDCIVAGYTIPKGCTVLLNIWAIHRDPQYWDNPLEFNPERFLTNKYDYKGSNLNFFPFGSGRRLCPGVQLAEKMQMYILASLLHSFDWSLPEGEEHDLSEKFGITLKKKEPLSAVPSQRLSNLNLYI</sequence>
<evidence type="ECO:0000313" key="5">
    <source>
        <dbReference type="Proteomes" id="UP000235145"/>
    </source>
</evidence>
<dbReference type="Gene3D" id="1.10.630.10">
    <property type="entry name" value="Cytochrome P450"/>
    <property type="match status" value="1"/>
</dbReference>
<accession>A0A9R1V9H2</accession>
<dbReference type="PANTHER" id="PTHR47951:SF7">
    <property type="entry name" value="FLAVONOID 3',5'-HYDROXYLASE-LIKE ISOFORM X1"/>
    <property type="match status" value="1"/>
</dbReference>
<gene>
    <name evidence="4" type="ORF">LSAT_V11C600318150</name>
</gene>
<evidence type="ECO:0000256" key="3">
    <source>
        <dbReference type="RuleBase" id="RU000461"/>
    </source>
</evidence>
<dbReference type="PRINTS" id="PR00463">
    <property type="entry name" value="EP450I"/>
</dbReference>
<organism evidence="4 5">
    <name type="scientific">Lactuca sativa</name>
    <name type="common">Garden lettuce</name>
    <dbReference type="NCBI Taxonomy" id="4236"/>
    <lineage>
        <taxon>Eukaryota</taxon>
        <taxon>Viridiplantae</taxon>
        <taxon>Streptophyta</taxon>
        <taxon>Embryophyta</taxon>
        <taxon>Tracheophyta</taxon>
        <taxon>Spermatophyta</taxon>
        <taxon>Magnoliopsida</taxon>
        <taxon>eudicotyledons</taxon>
        <taxon>Gunneridae</taxon>
        <taxon>Pentapetalae</taxon>
        <taxon>asterids</taxon>
        <taxon>campanulids</taxon>
        <taxon>Asterales</taxon>
        <taxon>Asteraceae</taxon>
        <taxon>Cichorioideae</taxon>
        <taxon>Cichorieae</taxon>
        <taxon>Lactucinae</taxon>
        <taxon>Lactuca</taxon>
    </lineage>
</organism>